<dbReference type="AlphaFoldDB" id="A0A4S4DQJ8"/>
<dbReference type="STRING" id="542762.A0A4S4DQJ8"/>
<proteinExistence type="predicted"/>
<feature type="region of interest" description="Disordered" evidence="1">
    <location>
        <begin position="685"/>
        <end position="715"/>
    </location>
</feature>
<dbReference type="PANTHER" id="PTHR33047:SF42">
    <property type="entry name" value="PROTEIN TAR1"/>
    <property type="match status" value="1"/>
</dbReference>
<evidence type="ECO:0000256" key="1">
    <source>
        <dbReference type="SAM" id="MobiDB-lite"/>
    </source>
</evidence>
<gene>
    <name evidence="2" type="ORF">TEA_028899</name>
</gene>
<dbReference type="EMBL" id="SDRB02010748">
    <property type="protein sequence ID" value="THG04536.1"/>
    <property type="molecule type" value="Genomic_DNA"/>
</dbReference>
<comment type="caution">
    <text evidence="2">The sequence shown here is derived from an EMBL/GenBank/DDBJ whole genome shotgun (WGS) entry which is preliminary data.</text>
</comment>
<protein>
    <submittedName>
        <fullName evidence="2">Uncharacterized protein</fullName>
    </submittedName>
</protein>
<dbReference type="InterPro" id="IPR052997">
    <property type="entry name" value="RRT15-like"/>
</dbReference>
<feature type="compositionally biased region" description="Low complexity" evidence="1">
    <location>
        <begin position="737"/>
        <end position="755"/>
    </location>
</feature>
<organism evidence="2 3">
    <name type="scientific">Camellia sinensis var. sinensis</name>
    <name type="common">China tea</name>
    <dbReference type="NCBI Taxonomy" id="542762"/>
    <lineage>
        <taxon>Eukaryota</taxon>
        <taxon>Viridiplantae</taxon>
        <taxon>Streptophyta</taxon>
        <taxon>Embryophyta</taxon>
        <taxon>Tracheophyta</taxon>
        <taxon>Spermatophyta</taxon>
        <taxon>Magnoliopsida</taxon>
        <taxon>eudicotyledons</taxon>
        <taxon>Gunneridae</taxon>
        <taxon>Pentapetalae</taxon>
        <taxon>asterids</taxon>
        <taxon>Ericales</taxon>
        <taxon>Theaceae</taxon>
        <taxon>Camellia</taxon>
    </lineage>
</organism>
<evidence type="ECO:0000313" key="3">
    <source>
        <dbReference type="Proteomes" id="UP000306102"/>
    </source>
</evidence>
<accession>A0A4S4DQJ8</accession>
<reference evidence="2 3" key="1">
    <citation type="journal article" date="2018" name="Proc. Natl. Acad. Sci. U.S.A.">
        <title>Draft genome sequence of Camellia sinensis var. sinensis provides insights into the evolution of the tea genome and tea quality.</title>
        <authorList>
            <person name="Wei C."/>
            <person name="Yang H."/>
            <person name="Wang S."/>
            <person name="Zhao J."/>
            <person name="Liu C."/>
            <person name="Gao L."/>
            <person name="Xia E."/>
            <person name="Lu Y."/>
            <person name="Tai Y."/>
            <person name="She G."/>
            <person name="Sun J."/>
            <person name="Cao H."/>
            <person name="Tong W."/>
            <person name="Gao Q."/>
            <person name="Li Y."/>
            <person name="Deng W."/>
            <person name="Jiang X."/>
            <person name="Wang W."/>
            <person name="Chen Q."/>
            <person name="Zhang S."/>
            <person name="Li H."/>
            <person name="Wu J."/>
            <person name="Wang P."/>
            <person name="Li P."/>
            <person name="Shi C."/>
            <person name="Zheng F."/>
            <person name="Jian J."/>
            <person name="Huang B."/>
            <person name="Shan D."/>
            <person name="Shi M."/>
            <person name="Fang C."/>
            <person name="Yue Y."/>
            <person name="Li F."/>
            <person name="Li D."/>
            <person name="Wei S."/>
            <person name="Han B."/>
            <person name="Jiang C."/>
            <person name="Yin Y."/>
            <person name="Xia T."/>
            <person name="Zhang Z."/>
            <person name="Bennetzen J.L."/>
            <person name="Zhao S."/>
            <person name="Wan X."/>
        </authorList>
    </citation>
    <scope>NUCLEOTIDE SEQUENCE [LARGE SCALE GENOMIC DNA]</scope>
    <source>
        <strain evidence="3">cv. Shuchazao</strain>
        <tissue evidence="2">Leaf</tissue>
    </source>
</reference>
<name>A0A4S4DQJ8_CAMSN</name>
<feature type="region of interest" description="Disordered" evidence="1">
    <location>
        <begin position="332"/>
        <end position="387"/>
    </location>
</feature>
<dbReference type="Proteomes" id="UP000306102">
    <property type="component" value="Unassembled WGS sequence"/>
</dbReference>
<sequence>MLGNALTWRAGRGSGLACWATLWHGMRAVAWHSGLGMQANAVAWHAGRGRGMACWPRLRNGTPGNAVAWHARQRREKACGPRPWHGMRAKAVAWHAGRGRAVAFRPWQAGQRRGKACWATLWHGMRAVAWHSGLGMQANAVAWHAGRGRGMACWPRLRAGQCRGMACWATPWLGMRAEAVAWRAGRGRGMACWSRQWHDVLAKSVAWHDGQRFDMACWPRQWPGMLGKAVAWHAGHCQGMACWRRPWRGMHAKAVAWHVGQHFCVECWLRQWPGMLAKLVAWHASECQGMACWQSPWHGLLAKAAAVAQLVLQCQQSPWATLNFVSPRISESTVRCPGKAPRGAVPSPFPGRHAATRSCRGSSSSSPSTTDGFETGTPVPSPQNQSFSRSYGSILPTSLAYIVPSTRGCSPWRPDAVMSTTGRGRHSVLRIFKGCRGRTGHHAMCGALPVAGPYLQLSRFQGGQAIRTNGRSTWAGAEGFAATVAPSYSSGPGVCPDGRVSTQLGTVTRLPVHPASPVLLTKNGPLGALDSVARLNGAPAPSYLFKNSRPGSSYPEGNFGGNQLLDGSISLSPLYPSQTNDLHVSIAASLHQSFLWLCPAQAYFTIFWVPTGVLALEPFSEDQDSFVRVSRRPEWGARRPAPGARRCRSMPEGTRCQPRSGRRHLRGLFDCPGFGLRPDLHRFPRVISPDLGSRSERLGGGAIESRQASRDGPDVREATQRFVNHHLSRLRAGSRRGPTSAHSPSSSPSGEGARAMQRETPRQTCPQPNGFGRNLRSKTRWFTGFCSSHQVSHFTTFFIDARAEISVVESGLVFLRDAARERALFVRVPRRDSRRGLLFSWEMAPAAPGGAPGELPTGRGSRREGADGQPPLLPQRGSVDFSQHRRQRTAHVAAIRTLHQTIQSVGAMGGVYKGQGRSQRELMTCAY</sequence>
<evidence type="ECO:0000313" key="2">
    <source>
        <dbReference type="EMBL" id="THG04536.1"/>
    </source>
</evidence>
<dbReference type="PANTHER" id="PTHR33047">
    <property type="entry name" value="PROTEIN TAR1"/>
    <property type="match status" value="1"/>
</dbReference>
<feature type="region of interest" description="Disordered" evidence="1">
    <location>
        <begin position="848"/>
        <end position="881"/>
    </location>
</feature>
<feature type="region of interest" description="Disordered" evidence="1">
    <location>
        <begin position="637"/>
        <end position="661"/>
    </location>
</feature>
<feature type="region of interest" description="Disordered" evidence="1">
    <location>
        <begin position="728"/>
        <end position="773"/>
    </location>
</feature>
<keyword evidence="3" id="KW-1185">Reference proteome</keyword>